<dbReference type="STRING" id="1042163.BRLA_c000450"/>
<sequence length="78" mass="9665">MKWLKRNTGLKEPQVQPYHLQEAIASALQYWQNAQRHVDVSEGFQQIDHFIYQYRLAEKRYMYLLKQIRRRNEKQREA</sequence>
<dbReference type="RefSeq" id="WP_003343392.1">
    <property type="nucleotide sequence ID" value="NZ_CP007806.1"/>
</dbReference>
<dbReference type="Proteomes" id="UP000005850">
    <property type="component" value="Chromosome"/>
</dbReference>
<keyword evidence="2" id="KW-1185">Reference proteome</keyword>
<dbReference type="EMBL" id="CP007806">
    <property type="protein sequence ID" value="AIG24460.1"/>
    <property type="molecule type" value="Genomic_DNA"/>
</dbReference>
<dbReference type="HOGENOM" id="CLU_2615090_0_0_9"/>
<organism evidence="1 2">
    <name type="scientific">Brevibacillus laterosporus LMG 15441</name>
    <dbReference type="NCBI Taxonomy" id="1042163"/>
    <lineage>
        <taxon>Bacteria</taxon>
        <taxon>Bacillati</taxon>
        <taxon>Bacillota</taxon>
        <taxon>Bacilli</taxon>
        <taxon>Bacillales</taxon>
        <taxon>Paenibacillaceae</taxon>
        <taxon>Brevibacillus</taxon>
    </lineage>
</organism>
<accession>A0A075R4A5</accession>
<evidence type="ECO:0000313" key="2">
    <source>
        <dbReference type="Proteomes" id="UP000005850"/>
    </source>
</evidence>
<dbReference type="AlphaFoldDB" id="A0A075R4A5"/>
<name>A0A075R4A5_BRELA</name>
<dbReference type="KEGG" id="blr:BRLA_c000450"/>
<evidence type="ECO:0008006" key="3">
    <source>
        <dbReference type="Google" id="ProtNLM"/>
    </source>
</evidence>
<reference evidence="1 2" key="1">
    <citation type="journal article" date="2011" name="J. Bacteriol.">
        <title>Genome sequence of Brevibacillus laterosporus LMG 15441, a pathogen of invertebrates.</title>
        <authorList>
            <person name="Djukic M."/>
            <person name="Poehlein A."/>
            <person name="Thurmer A."/>
            <person name="Daniel R."/>
        </authorList>
    </citation>
    <scope>NUCLEOTIDE SEQUENCE [LARGE SCALE GENOMIC DNA]</scope>
    <source>
        <strain evidence="1 2">LMG 15441</strain>
    </source>
</reference>
<dbReference type="Pfam" id="PF10704">
    <property type="entry name" value="DUF2508"/>
    <property type="match status" value="1"/>
</dbReference>
<protein>
    <recommendedName>
        <fullName evidence="3">DUF2508 domain-containing protein</fullName>
    </recommendedName>
</protein>
<evidence type="ECO:0000313" key="1">
    <source>
        <dbReference type="EMBL" id="AIG24460.1"/>
    </source>
</evidence>
<dbReference type="InterPro" id="IPR019644">
    <property type="entry name" value="DUF2508"/>
</dbReference>
<gene>
    <name evidence="1" type="ORF">BRLA_c000450</name>
</gene>
<proteinExistence type="predicted"/>